<reference evidence="2" key="1">
    <citation type="journal article" date="2020" name="Stud. Mycol.">
        <title>101 Dothideomycetes genomes: a test case for predicting lifestyles and emergence of pathogens.</title>
        <authorList>
            <person name="Haridas S."/>
            <person name="Albert R."/>
            <person name="Binder M."/>
            <person name="Bloem J."/>
            <person name="Labutti K."/>
            <person name="Salamov A."/>
            <person name="Andreopoulos B."/>
            <person name="Baker S."/>
            <person name="Barry K."/>
            <person name="Bills G."/>
            <person name="Bluhm B."/>
            <person name="Cannon C."/>
            <person name="Castanera R."/>
            <person name="Culley D."/>
            <person name="Daum C."/>
            <person name="Ezra D."/>
            <person name="Gonzalez J."/>
            <person name="Henrissat B."/>
            <person name="Kuo A."/>
            <person name="Liang C."/>
            <person name="Lipzen A."/>
            <person name="Lutzoni F."/>
            <person name="Magnuson J."/>
            <person name="Mondo S."/>
            <person name="Nolan M."/>
            <person name="Ohm R."/>
            <person name="Pangilinan J."/>
            <person name="Park H.-J."/>
            <person name="Ramirez L."/>
            <person name="Alfaro M."/>
            <person name="Sun H."/>
            <person name="Tritt A."/>
            <person name="Yoshinaga Y."/>
            <person name="Zwiers L.-H."/>
            <person name="Turgeon B."/>
            <person name="Goodwin S."/>
            <person name="Spatafora J."/>
            <person name="Crous P."/>
            <person name="Grigoriev I."/>
        </authorList>
    </citation>
    <scope>NUCLEOTIDE SEQUENCE</scope>
    <source>
        <strain evidence="2">CBS 262.69</strain>
    </source>
</reference>
<evidence type="ECO:0000256" key="1">
    <source>
        <dbReference type="SAM" id="MobiDB-lite"/>
    </source>
</evidence>
<accession>A0A6G1HUB9</accession>
<evidence type="ECO:0000313" key="2">
    <source>
        <dbReference type="EMBL" id="KAF2399335.1"/>
    </source>
</evidence>
<feature type="region of interest" description="Disordered" evidence="1">
    <location>
        <begin position="44"/>
        <end position="72"/>
    </location>
</feature>
<proteinExistence type="predicted"/>
<keyword evidence="3" id="KW-1185">Reference proteome</keyword>
<protein>
    <submittedName>
        <fullName evidence="2">Uncharacterized protein</fullName>
    </submittedName>
</protein>
<evidence type="ECO:0000313" key="3">
    <source>
        <dbReference type="Proteomes" id="UP000799640"/>
    </source>
</evidence>
<organism evidence="2 3">
    <name type="scientific">Trichodelitschia bisporula</name>
    <dbReference type="NCBI Taxonomy" id="703511"/>
    <lineage>
        <taxon>Eukaryota</taxon>
        <taxon>Fungi</taxon>
        <taxon>Dikarya</taxon>
        <taxon>Ascomycota</taxon>
        <taxon>Pezizomycotina</taxon>
        <taxon>Dothideomycetes</taxon>
        <taxon>Dothideomycetes incertae sedis</taxon>
        <taxon>Phaeotrichales</taxon>
        <taxon>Phaeotrichaceae</taxon>
        <taxon>Trichodelitschia</taxon>
    </lineage>
</organism>
<feature type="compositionally biased region" description="Basic and acidic residues" evidence="1">
    <location>
        <begin position="44"/>
        <end position="66"/>
    </location>
</feature>
<dbReference type="AlphaFoldDB" id="A0A6G1HUB9"/>
<dbReference type="OrthoDB" id="3707219at2759"/>
<name>A0A6G1HUB9_9PEZI</name>
<dbReference type="Proteomes" id="UP000799640">
    <property type="component" value="Unassembled WGS sequence"/>
</dbReference>
<sequence>MSVAAKASKSILPPFLVFMATAGTYTFISARGEGSKIDDARTRFEESRHRQELRITHGEEPIHEGTRYPAAA</sequence>
<gene>
    <name evidence="2" type="ORF">EJ06DRAFT_557785</name>
</gene>
<dbReference type="EMBL" id="ML996698">
    <property type="protein sequence ID" value="KAF2399335.1"/>
    <property type="molecule type" value="Genomic_DNA"/>
</dbReference>